<protein>
    <submittedName>
        <fullName evidence="2">Uncharacterized protein</fullName>
    </submittedName>
</protein>
<keyword evidence="1" id="KW-0472">Membrane</keyword>
<dbReference type="EMBL" id="JABCKV010001230">
    <property type="protein sequence ID" value="KAG5640091.1"/>
    <property type="molecule type" value="Genomic_DNA"/>
</dbReference>
<sequence length="281" mass="32388">MSQLLVTAKRRPRPRTLLPVVLVLVSLVLLSYFASFHIASNHTKLVSNPEVLSPGPRILLVSALFPLKHAKHTQDDYSRWLTHFLGPSGLTHTDVYFFTTPELAPLFESLNNNISQSQASSPYSHRTLTRTLTINTTYTTPFAIPPLLEHRDRYAQMHAWDRERARHGQDGELYAVWNAKPCFVREALRNANSAGRSYDYAFWTDAGAFRTPHAYRVWPDPKRVEEVFRSSSSGEREDKVLMPLYMLPTRQEYDWRTEKGPVDGLEDFSQGQFCRNFFLQL</sequence>
<feature type="transmembrane region" description="Helical" evidence="1">
    <location>
        <begin position="20"/>
        <end position="39"/>
    </location>
</feature>
<evidence type="ECO:0000313" key="3">
    <source>
        <dbReference type="Proteomes" id="UP000775547"/>
    </source>
</evidence>
<proteinExistence type="predicted"/>
<dbReference type="AlphaFoldDB" id="A0A9P7K6E7"/>
<name>A0A9P7K6E7_9AGAR</name>
<accession>A0A9P7K6E7</accession>
<reference evidence="2" key="2">
    <citation type="submission" date="2021-10" db="EMBL/GenBank/DDBJ databases">
        <title>Phylogenomics reveals ancestral predisposition of the termite-cultivated fungus Termitomyces towards a domesticated lifestyle.</title>
        <authorList>
            <person name="Auxier B."/>
            <person name="Grum-Grzhimaylo A."/>
            <person name="Cardenas M.E."/>
            <person name="Lodge J.D."/>
            <person name="Laessoe T."/>
            <person name="Pedersen O."/>
            <person name="Smith M.E."/>
            <person name="Kuyper T.W."/>
            <person name="Franco-Molano E.A."/>
            <person name="Baroni T.J."/>
            <person name="Aanen D.K."/>
        </authorList>
    </citation>
    <scope>NUCLEOTIDE SEQUENCE</scope>
    <source>
        <strain evidence="2">AP01</strain>
        <tissue evidence="2">Mycelium</tissue>
    </source>
</reference>
<comment type="caution">
    <text evidence="2">The sequence shown here is derived from an EMBL/GenBank/DDBJ whole genome shotgun (WGS) entry which is preliminary data.</text>
</comment>
<reference evidence="2" key="1">
    <citation type="submission" date="2020-07" db="EMBL/GenBank/DDBJ databases">
        <authorList>
            <person name="Nieuwenhuis M."/>
            <person name="Van De Peppel L.J.J."/>
        </authorList>
    </citation>
    <scope>NUCLEOTIDE SEQUENCE</scope>
    <source>
        <strain evidence="2">AP01</strain>
        <tissue evidence="2">Mycelium</tissue>
    </source>
</reference>
<keyword evidence="3" id="KW-1185">Reference proteome</keyword>
<evidence type="ECO:0000256" key="1">
    <source>
        <dbReference type="SAM" id="Phobius"/>
    </source>
</evidence>
<dbReference type="OrthoDB" id="411632at2759"/>
<dbReference type="Proteomes" id="UP000775547">
    <property type="component" value="Unassembled WGS sequence"/>
</dbReference>
<keyword evidence="1" id="KW-0812">Transmembrane</keyword>
<feature type="non-terminal residue" evidence="2">
    <location>
        <position position="281"/>
    </location>
</feature>
<gene>
    <name evidence="2" type="ORF">DXG03_001257</name>
</gene>
<keyword evidence="1" id="KW-1133">Transmembrane helix</keyword>
<organism evidence="2 3">
    <name type="scientific">Asterophora parasitica</name>
    <dbReference type="NCBI Taxonomy" id="117018"/>
    <lineage>
        <taxon>Eukaryota</taxon>
        <taxon>Fungi</taxon>
        <taxon>Dikarya</taxon>
        <taxon>Basidiomycota</taxon>
        <taxon>Agaricomycotina</taxon>
        <taxon>Agaricomycetes</taxon>
        <taxon>Agaricomycetidae</taxon>
        <taxon>Agaricales</taxon>
        <taxon>Tricholomatineae</taxon>
        <taxon>Lyophyllaceae</taxon>
        <taxon>Asterophora</taxon>
    </lineage>
</organism>
<evidence type="ECO:0000313" key="2">
    <source>
        <dbReference type="EMBL" id="KAG5640091.1"/>
    </source>
</evidence>